<sequence>MNPSDILLPEPPDTTRLVIHVGTQMTVIARNDIAANMGGSENFEARWFPGGDYEADPVEWAVAIKDAWAIYPVGQPLALRRT</sequence>
<reference evidence="1 2" key="1">
    <citation type="submission" date="2024-10" db="EMBL/GenBank/DDBJ databases">
        <title>The Natural Products Discovery Center: Release of the First 8490 Sequenced Strains for Exploring Actinobacteria Biosynthetic Diversity.</title>
        <authorList>
            <person name="Kalkreuter E."/>
            <person name="Kautsar S.A."/>
            <person name="Yang D."/>
            <person name="Bader C.D."/>
            <person name="Teijaro C.N."/>
            <person name="Fluegel L."/>
            <person name="Davis C.M."/>
            <person name="Simpson J.R."/>
            <person name="Lauterbach L."/>
            <person name="Steele A.D."/>
            <person name="Gui C."/>
            <person name="Meng S."/>
            <person name="Li G."/>
            <person name="Viehrig K."/>
            <person name="Ye F."/>
            <person name="Su P."/>
            <person name="Kiefer A.F."/>
            <person name="Nichols A."/>
            <person name="Cepeda A.J."/>
            <person name="Yan W."/>
            <person name="Fan B."/>
            <person name="Jiang Y."/>
            <person name="Adhikari A."/>
            <person name="Zheng C.-J."/>
            <person name="Schuster L."/>
            <person name="Cowan T.M."/>
            <person name="Smanski M.J."/>
            <person name="Chevrette M.G."/>
            <person name="De Carvalho L.P.S."/>
            <person name="Shen B."/>
        </authorList>
    </citation>
    <scope>NUCLEOTIDE SEQUENCE [LARGE SCALE GENOMIC DNA]</scope>
    <source>
        <strain evidence="1 2">NPDC001281</strain>
    </source>
</reference>
<evidence type="ECO:0000313" key="1">
    <source>
        <dbReference type="EMBL" id="MFF4777450.1"/>
    </source>
</evidence>
<proteinExistence type="predicted"/>
<keyword evidence="2" id="KW-1185">Reference proteome</keyword>
<dbReference type="RefSeq" id="WP_387345861.1">
    <property type="nucleotide sequence ID" value="NZ_JBIAXI010000024.1"/>
</dbReference>
<name>A0ABW6VEA9_MICFU</name>
<gene>
    <name evidence="1" type="ORF">ACFY05_31805</name>
</gene>
<organism evidence="1 2">
    <name type="scientific">Microtetraspora fusca</name>
    <dbReference type="NCBI Taxonomy" id="1997"/>
    <lineage>
        <taxon>Bacteria</taxon>
        <taxon>Bacillati</taxon>
        <taxon>Actinomycetota</taxon>
        <taxon>Actinomycetes</taxon>
        <taxon>Streptosporangiales</taxon>
        <taxon>Streptosporangiaceae</taxon>
        <taxon>Microtetraspora</taxon>
    </lineage>
</organism>
<accession>A0ABW6VEA9</accession>
<comment type="caution">
    <text evidence="1">The sequence shown here is derived from an EMBL/GenBank/DDBJ whole genome shotgun (WGS) entry which is preliminary data.</text>
</comment>
<dbReference type="Proteomes" id="UP001602119">
    <property type="component" value="Unassembled WGS sequence"/>
</dbReference>
<dbReference type="EMBL" id="JBIAXI010000024">
    <property type="protein sequence ID" value="MFF4777450.1"/>
    <property type="molecule type" value="Genomic_DNA"/>
</dbReference>
<protein>
    <submittedName>
        <fullName evidence="1">Uncharacterized protein</fullName>
    </submittedName>
</protein>
<evidence type="ECO:0000313" key="2">
    <source>
        <dbReference type="Proteomes" id="UP001602119"/>
    </source>
</evidence>